<evidence type="ECO:0000256" key="6">
    <source>
        <dbReference type="ARBA" id="ARBA00023136"/>
    </source>
</evidence>
<evidence type="ECO:0000256" key="1">
    <source>
        <dbReference type="ARBA" id="ARBA00004533"/>
    </source>
</evidence>
<dbReference type="RefSeq" id="WP_011163670.1">
    <property type="nucleotide sequence ID" value="NC_005363.1"/>
</dbReference>
<keyword evidence="6 7" id="KW-0472">Membrane</keyword>
<dbReference type="STRING" id="264462.Bd1153"/>
<dbReference type="PANTHER" id="PTHR30462:SF3">
    <property type="entry name" value="INTERMEMBRANE TRANSPORT PROTEIN PQIA"/>
    <property type="match status" value="1"/>
</dbReference>
<dbReference type="HOGENOM" id="CLU_041903_2_2_7"/>
<proteinExistence type="predicted"/>
<keyword evidence="5 7" id="KW-1133">Transmembrane helix</keyword>
<dbReference type="eggNOG" id="COG2995">
    <property type="taxonomic scope" value="Bacteria"/>
</dbReference>
<dbReference type="InterPro" id="IPR051800">
    <property type="entry name" value="PqiA-PqiB_transport"/>
</dbReference>
<dbReference type="EMBL" id="BX842649">
    <property type="protein sequence ID" value="CAE79068.1"/>
    <property type="molecule type" value="Genomic_DNA"/>
</dbReference>
<evidence type="ECO:0000313" key="9">
    <source>
        <dbReference type="Proteomes" id="UP000008080"/>
    </source>
</evidence>
<evidence type="ECO:0000256" key="4">
    <source>
        <dbReference type="ARBA" id="ARBA00022692"/>
    </source>
</evidence>
<dbReference type="GeneID" id="93012197"/>
<dbReference type="AlphaFoldDB" id="Q6MNT3"/>
<accession>Q6MNT3</accession>
<name>Q6MNT3_BDEBA</name>
<evidence type="ECO:0000256" key="5">
    <source>
        <dbReference type="ARBA" id="ARBA00022989"/>
    </source>
</evidence>
<dbReference type="PANTHER" id="PTHR30462">
    <property type="entry name" value="INTERMEMBRANE TRANSPORT PROTEIN PQIB-RELATED"/>
    <property type="match status" value="1"/>
</dbReference>
<reference evidence="8 9" key="1">
    <citation type="journal article" date="2004" name="Science">
        <title>A predator unmasked: life cycle of Bdellovibrio bacteriovorus from a genomic perspective.</title>
        <authorList>
            <person name="Rendulic S."/>
            <person name="Jagtap P."/>
            <person name="Rosinus A."/>
            <person name="Eppinger M."/>
            <person name="Baar C."/>
            <person name="Lanz C."/>
            <person name="Keller H."/>
            <person name="Lambert C."/>
            <person name="Evans K.J."/>
            <person name="Goesmann A."/>
            <person name="Meyer F."/>
            <person name="Sockett R.E."/>
            <person name="Schuster S.C."/>
        </authorList>
    </citation>
    <scope>NUCLEOTIDE SEQUENCE [LARGE SCALE GENOMIC DNA]</scope>
    <source>
        <strain evidence="9">ATCC 15356 / DSM 50701 / NCIMB 9529 / HD100</strain>
    </source>
</reference>
<dbReference type="Pfam" id="PF04403">
    <property type="entry name" value="PqiA"/>
    <property type="match status" value="1"/>
</dbReference>
<keyword evidence="4 7" id="KW-0812">Transmembrane</keyword>
<gene>
    <name evidence="8" type="primary">pqiA</name>
    <name evidence="8" type="ordered locus">Bd1153</name>
</gene>
<feature type="transmembrane region" description="Helical" evidence="7">
    <location>
        <begin position="100"/>
        <end position="119"/>
    </location>
</feature>
<evidence type="ECO:0000256" key="3">
    <source>
        <dbReference type="ARBA" id="ARBA00022519"/>
    </source>
</evidence>
<evidence type="ECO:0000256" key="2">
    <source>
        <dbReference type="ARBA" id="ARBA00022475"/>
    </source>
</evidence>
<protein>
    <submittedName>
        <fullName evidence="8">Paraquat-inducible protein A</fullName>
    </submittedName>
</protein>
<keyword evidence="3" id="KW-0997">Cell inner membrane</keyword>
<keyword evidence="2" id="KW-1003">Cell membrane</keyword>
<evidence type="ECO:0000313" key="8">
    <source>
        <dbReference type="EMBL" id="CAE79068.1"/>
    </source>
</evidence>
<dbReference type="Proteomes" id="UP000008080">
    <property type="component" value="Chromosome"/>
</dbReference>
<evidence type="ECO:0000256" key="7">
    <source>
        <dbReference type="SAM" id="Phobius"/>
    </source>
</evidence>
<dbReference type="GO" id="GO:0005886">
    <property type="term" value="C:plasma membrane"/>
    <property type="evidence" value="ECO:0007669"/>
    <property type="project" value="UniProtKB-SubCell"/>
</dbReference>
<feature type="transmembrane region" description="Helical" evidence="7">
    <location>
        <begin position="131"/>
        <end position="150"/>
    </location>
</feature>
<dbReference type="KEGG" id="bba:Bd1153"/>
<keyword evidence="9" id="KW-1185">Reference proteome</keyword>
<comment type="subcellular location">
    <subcellularLocation>
        <location evidence="1">Cell inner membrane</location>
    </subcellularLocation>
</comment>
<organism evidence="8 9">
    <name type="scientific">Bdellovibrio bacteriovorus (strain ATCC 15356 / DSM 50701 / NCIMB 9529 / HD100)</name>
    <dbReference type="NCBI Taxonomy" id="264462"/>
    <lineage>
        <taxon>Bacteria</taxon>
        <taxon>Pseudomonadati</taxon>
        <taxon>Bdellovibrionota</taxon>
        <taxon>Bdellovibrionia</taxon>
        <taxon>Bdellovibrionales</taxon>
        <taxon>Pseudobdellovibrionaceae</taxon>
        <taxon>Bdellovibrio</taxon>
    </lineage>
</organism>
<sequence>MNTQAQPLTLAFSITALVLYIPANLFPFMSIELYGRRNTATIWDGIVSLAKAGSWPIAIIVFLASILIPLLKLIILFYLSLDSSDRQPRLKDNLYRIVEAIGRWSMLDIFLLSIMIAILKLGKWATVEPKPGALLFALVVIFTMLASAYFDRSAFNEKDRDGKRSETEG</sequence>
<dbReference type="InterPro" id="IPR007498">
    <property type="entry name" value="PqiA-like"/>
</dbReference>
<feature type="transmembrane region" description="Helical" evidence="7">
    <location>
        <begin position="12"/>
        <end position="35"/>
    </location>
</feature>
<feature type="transmembrane region" description="Helical" evidence="7">
    <location>
        <begin position="55"/>
        <end position="79"/>
    </location>
</feature>